<organism evidence="3 4">
    <name type="scientific">Candidatus Brachybacterium merdavium</name>
    <dbReference type="NCBI Taxonomy" id="2838513"/>
    <lineage>
        <taxon>Bacteria</taxon>
        <taxon>Bacillati</taxon>
        <taxon>Actinomycetota</taxon>
        <taxon>Actinomycetes</taxon>
        <taxon>Micrococcales</taxon>
        <taxon>Dermabacteraceae</taxon>
        <taxon>Brachybacterium</taxon>
    </lineage>
</organism>
<reference evidence="3" key="1">
    <citation type="journal article" date="2021" name="PeerJ">
        <title>Extensive microbial diversity within the chicken gut microbiome revealed by metagenomics and culture.</title>
        <authorList>
            <person name="Gilroy R."/>
            <person name="Ravi A."/>
            <person name="Getino M."/>
            <person name="Pursley I."/>
            <person name="Horton D.L."/>
            <person name="Alikhan N.F."/>
            <person name="Baker D."/>
            <person name="Gharbi K."/>
            <person name="Hall N."/>
            <person name="Watson M."/>
            <person name="Adriaenssens E.M."/>
            <person name="Foster-Nyarko E."/>
            <person name="Jarju S."/>
            <person name="Secka A."/>
            <person name="Antonio M."/>
            <person name="Oren A."/>
            <person name="Chaudhuri R.R."/>
            <person name="La Ragione R."/>
            <person name="Hildebrand F."/>
            <person name="Pallen M.J."/>
        </authorList>
    </citation>
    <scope>NUCLEOTIDE SEQUENCE</scope>
    <source>
        <strain evidence="3">ChiHjej13B12-24818</strain>
    </source>
</reference>
<feature type="domain" description="TarS/TarP linker" evidence="2">
    <location>
        <begin position="229"/>
        <end position="324"/>
    </location>
</feature>
<evidence type="ECO:0000259" key="2">
    <source>
        <dbReference type="Pfam" id="PF22181"/>
    </source>
</evidence>
<name>A0A9D2LB70_9MICO</name>
<dbReference type="Pfam" id="PF22181">
    <property type="entry name" value="TarS_linker"/>
    <property type="match status" value="1"/>
</dbReference>
<dbReference type="Pfam" id="PF00535">
    <property type="entry name" value="Glycos_transf_2"/>
    <property type="match status" value="1"/>
</dbReference>
<dbReference type="InterPro" id="IPR050834">
    <property type="entry name" value="Glycosyltransf_2"/>
</dbReference>
<keyword evidence="3" id="KW-0328">Glycosyltransferase</keyword>
<dbReference type="AlphaFoldDB" id="A0A9D2LB70"/>
<reference evidence="3" key="2">
    <citation type="submission" date="2021-04" db="EMBL/GenBank/DDBJ databases">
        <authorList>
            <person name="Gilroy R."/>
        </authorList>
    </citation>
    <scope>NUCLEOTIDE SEQUENCE</scope>
    <source>
        <strain evidence="3">ChiHjej13B12-24818</strain>
    </source>
</reference>
<dbReference type="InterPro" id="IPR001173">
    <property type="entry name" value="Glyco_trans_2-like"/>
</dbReference>
<dbReference type="Proteomes" id="UP000823823">
    <property type="component" value="Unassembled WGS sequence"/>
</dbReference>
<dbReference type="EC" id="2.4.-.-" evidence="3"/>
<keyword evidence="3" id="KW-0808">Transferase</keyword>
<feature type="domain" description="Glycosyltransferase 2-like" evidence="1">
    <location>
        <begin position="12"/>
        <end position="133"/>
    </location>
</feature>
<dbReference type="SUPFAM" id="SSF53448">
    <property type="entry name" value="Nucleotide-diphospho-sugar transferases"/>
    <property type="match status" value="1"/>
</dbReference>
<dbReference type="InterPro" id="IPR029044">
    <property type="entry name" value="Nucleotide-diphossugar_trans"/>
</dbReference>
<evidence type="ECO:0000313" key="4">
    <source>
        <dbReference type="Proteomes" id="UP000823823"/>
    </source>
</evidence>
<dbReference type="CDD" id="cd00761">
    <property type="entry name" value="Glyco_tranf_GTA_type"/>
    <property type="match status" value="1"/>
</dbReference>
<dbReference type="PANTHER" id="PTHR43685">
    <property type="entry name" value="GLYCOSYLTRANSFERASE"/>
    <property type="match status" value="1"/>
</dbReference>
<gene>
    <name evidence="3" type="ORF">H9786_02405</name>
</gene>
<sequence length="639" mass="69067">MNQKTADNPLVSLVIPVYNSMPYLIETLDAIEVQGLDEDQLEVILVNDGSTDGSEKVLAEYAAKHPNYRLINQPNSGGPADPCNKGIAAVTGKYFFVVGSDDVLTKGALGDLAAYAEEHGSDIVLAKMAGINGRHAPGSMFKATKPDAHLVKDSLFNSLTAIKLFRTDLVTKTGAHNPTHLRIGSDQPFTAACYLVAKKISVRADRPFVMIRKRDDGKNVTSRPRTATEYSDLLTALVDEIIRWSDPGEIRDGVLHRPVHGAMRKTLLPRFLDVDEEEQERIISEMQRVVGPHFNDAVAAHLGSLDRVKARLALAGRIDELRALIQWEKDGGKTRLAHGDGGFLLDLPQELVEQIGDEVLHDVKVVGVATLEDLAVENGAISLEASAYVRDAAVAPDDVVLRARIRGSEESVDFPVRQHSATVAGTPGARFHAEFDATGLAEGVWDLYVVQRFGADELENRLGRNRSEDVTDERRLLIDSDRRREVGVAYFTKGYGNLSLDIGYTLLARTGPRAAVAGVLDTGPGGRVALLRTDAPETLQITVQQEGATGTGETAAFVARLEGGLIAVSLPEGSGSIRVANPQGAVVLPLPGPVTFSDERPRVASTPARSGRVVEKGLRAGRGIARRLGVRRPGFLRRR</sequence>
<dbReference type="Gene3D" id="3.90.550.10">
    <property type="entry name" value="Spore Coat Polysaccharide Biosynthesis Protein SpsA, Chain A"/>
    <property type="match status" value="1"/>
</dbReference>
<dbReference type="EMBL" id="DWZH01000017">
    <property type="protein sequence ID" value="HJB09374.1"/>
    <property type="molecule type" value="Genomic_DNA"/>
</dbReference>
<proteinExistence type="predicted"/>
<dbReference type="InterPro" id="IPR054028">
    <property type="entry name" value="TarS/TarP_linker"/>
</dbReference>
<dbReference type="GO" id="GO:0016757">
    <property type="term" value="F:glycosyltransferase activity"/>
    <property type="evidence" value="ECO:0007669"/>
    <property type="project" value="UniProtKB-KW"/>
</dbReference>
<comment type="caution">
    <text evidence="3">The sequence shown here is derived from an EMBL/GenBank/DDBJ whole genome shotgun (WGS) entry which is preliminary data.</text>
</comment>
<accession>A0A9D2LB70</accession>
<evidence type="ECO:0000259" key="1">
    <source>
        <dbReference type="Pfam" id="PF00535"/>
    </source>
</evidence>
<evidence type="ECO:0000313" key="3">
    <source>
        <dbReference type="EMBL" id="HJB09374.1"/>
    </source>
</evidence>
<protein>
    <submittedName>
        <fullName evidence="3">Glycosyltransferase</fullName>
        <ecNumber evidence="3">2.4.-.-</ecNumber>
    </submittedName>
</protein>
<dbReference type="PANTHER" id="PTHR43685:SF2">
    <property type="entry name" value="GLYCOSYLTRANSFERASE 2-LIKE DOMAIN-CONTAINING PROTEIN"/>
    <property type="match status" value="1"/>
</dbReference>